<dbReference type="AlphaFoldDB" id="C4XM86"/>
<evidence type="ECO:0000313" key="8">
    <source>
        <dbReference type="EMBL" id="BAH77214.1"/>
    </source>
</evidence>
<dbReference type="InterPro" id="IPR050189">
    <property type="entry name" value="MFS_Efflux_Transporters"/>
</dbReference>
<dbReference type="Gene3D" id="1.20.1250.20">
    <property type="entry name" value="MFS general substrate transporter like domains"/>
    <property type="match status" value="2"/>
</dbReference>
<name>C4XM86_SOLM1</name>
<feature type="transmembrane region" description="Helical" evidence="6">
    <location>
        <begin position="128"/>
        <end position="149"/>
    </location>
</feature>
<dbReference type="InterPro" id="IPR011701">
    <property type="entry name" value="MFS"/>
</dbReference>
<evidence type="ECO:0000256" key="2">
    <source>
        <dbReference type="ARBA" id="ARBA00022475"/>
    </source>
</evidence>
<dbReference type="GO" id="GO:0005886">
    <property type="term" value="C:plasma membrane"/>
    <property type="evidence" value="ECO:0007669"/>
    <property type="project" value="UniProtKB-SubCell"/>
</dbReference>
<sequence length="395" mass="41427">MSAFNNLCTVGFLARFSYALARNPVLPLFALFLGAGPEAIGLAVGISTVTGIFFKLPAGALSDVVGRRRTMLAGLVVFGVMPFFYLLIESYSALVVVRFLHGLATAIYGPVAMAVVADVAGSRKGEMLSWFSSVGIIGTLLGAPIGGFILDAGTNGSPVLWQFRLVFALSALAGVAAMVLGFKTLGIEEKVEHGLGFGERLANFREGIREVLSDKRIVTTSSMEGVQNMTMGALEAFLPVYAVKVAGLSEFQAGLLWGAQIIVTMFSKPLMGRVSDAQGRRPLIVAGLALCAVSFAAVPFMGGFWSLLAASLVFGLGEALVTSSSAALVADMCRQRHFGSAMGAFGTIFDVGHASGPILAGLLVGWLGYQISFPLMSIVLVAAIPLFLKNVPQED</sequence>
<dbReference type="HOGENOM" id="CLU_001265_10_14_7"/>
<dbReference type="STRING" id="573370.DMR_37230"/>
<accession>C4XM86</accession>
<feature type="transmembrane region" description="Helical" evidence="6">
    <location>
        <begin position="161"/>
        <end position="182"/>
    </location>
</feature>
<feature type="transmembrane region" description="Helical" evidence="6">
    <location>
        <begin position="283"/>
        <end position="301"/>
    </location>
</feature>
<feature type="transmembrane region" description="Helical" evidence="6">
    <location>
        <begin position="31"/>
        <end position="58"/>
    </location>
</feature>
<dbReference type="CDD" id="cd17325">
    <property type="entry name" value="MFS_MdtG_SLC18_like"/>
    <property type="match status" value="1"/>
</dbReference>
<keyword evidence="4 6" id="KW-1133">Transmembrane helix</keyword>
<dbReference type="KEGG" id="dma:DMR_37230"/>
<feature type="transmembrane region" description="Helical" evidence="6">
    <location>
        <begin position="342"/>
        <end position="365"/>
    </location>
</feature>
<evidence type="ECO:0000256" key="4">
    <source>
        <dbReference type="ARBA" id="ARBA00022989"/>
    </source>
</evidence>
<dbReference type="InterPro" id="IPR020846">
    <property type="entry name" value="MFS_dom"/>
</dbReference>
<keyword evidence="3 6" id="KW-0812">Transmembrane</keyword>
<dbReference type="GO" id="GO:0022857">
    <property type="term" value="F:transmembrane transporter activity"/>
    <property type="evidence" value="ECO:0007669"/>
    <property type="project" value="InterPro"/>
</dbReference>
<feature type="transmembrane region" description="Helical" evidence="6">
    <location>
        <begin position="94"/>
        <end position="116"/>
    </location>
</feature>
<feature type="domain" description="Major facilitator superfamily (MFS) profile" evidence="7">
    <location>
        <begin position="3"/>
        <end position="395"/>
    </location>
</feature>
<evidence type="ECO:0000256" key="5">
    <source>
        <dbReference type="ARBA" id="ARBA00023136"/>
    </source>
</evidence>
<dbReference type="eggNOG" id="COG2814">
    <property type="taxonomic scope" value="Bacteria"/>
</dbReference>
<feature type="transmembrane region" description="Helical" evidence="6">
    <location>
        <begin position="371"/>
        <end position="388"/>
    </location>
</feature>
<feature type="transmembrane region" description="Helical" evidence="6">
    <location>
        <begin position="307"/>
        <end position="330"/>
    </location>
</feature>
<dbReference type="RefSeq" id="WP_015862356.1">
    <property type="nucleotide sequence ID" value="NC_012796.1"/>
</dbReference>
<evidence type="ECO:0000256" key="1">
    <source>
        <dbReference type="ARBA" id="ARBA00004651"/>
    </source>
</evidence>
<evidence type="ECO:0000313" key="9">
    <source>
        <dbReference type="Proteomes" id="UP000009071"/>
    </source>
</evidence>
<dbReference type="EMBL" id="AP010904">
    <property type="protein sequence ID" value="BAH77214.1"/>
    <property type="molecule type" value="Genomic_DNA"/>
</dbReference>
<feature type="transmembrane region" description="Helical" evidence="6">
    <location>
        <begin position="70"/>
        <end position="88"/>
    </location>
</feature>
<dbReference type="InterPro" id="IPR036259">
    <property type="entry name" value="MFS_trans_sf"/>
</dbReference>
<dbReference type="Pfam" id="PF07690">
    <property type="entry name" value="MFS_1"/>
    <property type="match status" value="1"/>
</dbReference>
<reference evidence="8 9" key="1">
    <citation type="journal article" date="2009" name="Genome Res.">
        <title>Whole genome sequence of Desulfovibrio magneticus strain RS-1 revealed common gene clusters in magnetotactic bacteria.</title>
        <authorList>
            <person name="Nakazawa H."/>
            <person name="Arakaki A."/>
            <person name="Narita-Yamada S."/>
            <person name="Yashiro I."/>
            <person name="Jinno K."/>
            <person name="Aoki N."/>
            <person name="Tsuruyama A."/>
            <person name="Okamura Y."/>
            <person name="Tanikawa S."/>
            <person name="Fujita N."/>
            <person name="Takeyama H."/>
            <person name="Matsunaga T."/>
        </authorList>
    </citation>
    <scope>NUCLEOTIDE SEQUENCE [LARGE SCALE GENOMIC DNA]</scope>
    <source>
        <strain evidence="9">ATCC 700980 / DSM 13731 / RS-1</strain>
    </source>
</reference>
<gene>
    <name evidence="8" type="ordered locus">DMR_37230</name>
</gene>
<keyword evidence="2" id="KW-1003">Cell membrane</keyword>
<dbReference type="PROSITE" id="PS00216">
    <property type="entry name" value="SUGAR_TRANSPORT_1"/>
    <property type="match status" value="1"/>
</dbReference>
<evidence type="ECO:0000256" key="6">
    <source>
        <dbReference type="SAM" id="Phobius"/>
    </source>
</evidence>
<dbReference type="InterPro" id="IPR005829">
    <property type="entry name" value="Sugar_transporter_CS"/>
</dbReference>
<keyword evidence="9" id="KW-1185">Reference proteome</keyword>
<dbReference type="PANTHER" id="PTHR43124:SF3">
    <property type="entry name" value="CHLORAMPHENICOL EFFLUX PUMP RV0191"/>
    <property type="match status" value="1"/>
</dbReference>
<organism evidence="8 9">
    <name type="scientific">Solidesulfovibrio magneticus (strain ATCC 700980 / DSM 13731 / RS-1)</name>
    <name type="common">Desulfovibrio magneticus</name>
    <dbReference type="NCBI Taxonomy" id="573370"/>
    <lineage>
        <taxon>Bacteria</taxon>
        <taxon>Pseudomonadati</taxon>
        <taxon>Thermodesulfobacteriota</taxon>
        <taxon>Desulfovibrionia</taxon>
        <taxon>Desulfovibrionales</taxon>
        <taxon>Desulfovibrionaceae</taxon>
        <taxon>Solidesulfovibrio</taxon>
    </lineage>
</organism>
<dbReference type="Proteomes" id="UP000009071">
    <property type="component" value="Chromosome"/>
</dbReference>
<proteinExistence type="predicted"/>
<dbReference type="OrthoDB" id="9814303at2"/>
<dbReference type="PROSITE" id="PS50850">
    <property type="entry name" value="MFS"/>
    <property type="match status" value="1"/>
</dbReference>
<evidence type="ECO:0000259" key="7">
    <source>
        <dbReference type="PROSITE" id="PS50850"/>
    </source>
</evidence>
<comment type="subcellular location">
    <subcellularLocation>
        <location evidence="1">Cell membrane</location>
        <topology evidence="1">Multi-pass membrane protein</topology>
    </subcellularLocation>
</comment>
<protein>
    <submittedName>
        <fullName evidence="8">Major facilitator superfamily protein</fullName>
    </submittedName>
</protein>
<dbReference type="SUPFAM" id="SSF103473">
    <property type="entry name" value="MFS general substrate transporter"/>
    <property type="match status" value="1"/>
</dbReference>
<evidence type="ECO:0000256" key="3">
    <source>
        <dbReference type="ARBA" id="ARBA00022692"/>
    </source>
</evidence>
<dbReference type="PANTHER" id="PTHR43124">
    <property type="entry name" value="PURINE EFFLUX PUMP PBUE"/>
    <property type="match status" value="1"/>
</dbReference>
<keyword evidence="5 6" id="KW-0472">Membrane</keyword>